<dbReference type="InterPro" id="IPR028154">
    <property type="entry name" value="AMP-dep_Lig_C"/>
</dbReference>
<dbReference type="InterPro" id="IPR042099">
    <property type="entry name" value="ANL_N_sf"/>
</dbReference>
<dbReference type="Pfam" id="PF00501">
    <property type="entry name" value="AMP-binding"/>
    <property type="match status" value="1"/>
</dbReference>
<name>A0A537KDK9_9BACT</name>
<accession>A0A537KDK9</accession>
<dbReference type="Proteomes" id="UP000318509">
    <property type="component" value="Unassembled WGS sequence"/>
</dbReference>
<sequence length="439" mass="48870">MARDRFWDRDVETLSRRDLEALQLERLRRQLTRCYEQSPFYREKFDRAGVAPRHLERLTDIARFPFTTKQELRDEQAAHPPFGRYVLAPRAAWRELHPSSGTTGNPVNTIWSAADVEIITDHTARTLWSFGTGPGDVIQNAFAYGLWVAGLAVHYAAARIGAFCVPTGTSPAPRQIEMLARTRATVLLATPSFGLYIGERLRQAEEAAEHPALRAGCFGGEAGTELPSTRGRLERALGIDAYDYYGLAEIAPTFASECTEKAGLHWAEDHYLIEIVHPETGRPVSPGDQGILVVTHLTREATPMIRYWTNDYARLDAAACRCGRTHARSPQGIVGRSDDLIVFRGAKFYPVQVEQTVRAFAELSDEFRIELETERETGLDRCTVVVEAGPGAAPADLSDRLRRALREALLVAPGVRIVAPGSFERTAFKSKRVIDRRGA</sequence>
<comment type="caution">
    <text evidence="3">The sequence shown here is derived from an EMBL/GenBank/DDBJ whole genome shotgun (WGS) entry which is preliminary data.</text>
</comment>
<protein>
    <submittedName>
        <fullName evidence="3">Phenylacetate--CoA ligase</fullName>
    </submittedName>
</protein>
<gene>
    <name evidence="3" type="ORF">E6H00_00630</name>
</gene>
<dbReference type="Pfam" id="PF14535">
    <property type="entry name" value="AMP-binding_C_2"/>
    <property type="match status" value="1"/>
</dbReference>
<dbReference type="Gene3D" id="3.30.300.30">
    <property type="match status" value="1"/>
</dbReference>
<organism evidence="3 4">
    <name type="scientific">Candidatus Segetimicrobium genomatis</name>
    <dbReference type="NCBI Taxonomy" id="2569760"/>
    <lineage>
        <taxon>Bacteria</taxon>
        <taxon>Bacillati</taxon>
        <taxon>Candidatus Sysuimicrobiota</taxon>
        <taxon>Candidatus Sysuimicrobiia</taxon>
        <taxon>Candidatus Sysuimicrobiales</taxon>
        <taxon>Candidatus Segetimicrobiaceae</taxon>
        <taxon>Candidatus Segetimicrobium</taxon>
    </lineage>
</organism>
<dbReference type="Gene3D" id="3.40.50.12780">
    <property type="entry name" value="N-terminal domain of ligase-like"/>
    <property type="match status" value="1"/>
</dbReference>
<feature type="domain" description="AMP-dependent synthetase/ligase" evidence="1">
    <location>
        <begin position="99"/>
        <end position="295"/>
    </location>
</feature>
<evidence type="ECO:0000313" key="3">
    <source>
        <dbReference type="EMBL" id="TMI93824.1"/>
    </source>
</evidence>
<dbReference type="EMBL" id="VBAK01000015">
    <property type="protein sequence ID" value="TMI93824.1"/>
    <property type="molecule type" value="Genomic_DNA"/>
</dbReference>
<evidence type="ECO:0000313" key="4">
    <source>
        <dbReference type="Proteomes" id="UP000318509"/>
    </source>
</evidence>
<proteinExistence type="predicted"/>
<dbReference type="InterPro" id="IPR000873">
    <property type="entry name" value="AMP-dep_synth/lig_dom"/>
</dbReference>
<dbReference type="GO" id="GO:0016874">
    <property type="term" value="F:ligase activity"/>
    <property type="evidence" value="ECO:0007669"/>
    <property type="project" value="UniProtKB-KW"/>
</dbReference>
<reference evidence="3 4" key="1">
    <citation type="journal article" date="2019" name="Nat. Microbiol.">
        <title>Mediterranean grassland soil C-N compound turnover is dependent on rainfall and depth, and is mediated by genomically divergent microorganisms.</title>
        <authorList>
            <person name="Diamond S."/>
            <person name="Andeer P.F."/>
            <person name="Li Z."/>
            <person name="Crits-Christoph A."/>
            <person name="Burstein D."/>
            <person name="Anantharaman K."/>
            <person name="Lane K.R."/>
            <person name="Thomas B.C."/>
            <person name="Pan C."/>
            <person name="Northen T.R."/>
            <person name="Banfield J.F."/>
        </authorList>
    </citation>
    <scope>NUCLEOTIDE SEQUENCE [LARGE SCALE GENOMIC DNA]</scope>
    <source>
        <strain evidence="3">NP_3</strain>
    </source>
</reference>
<evidence type="ECO:0000259" key="2">
    <source>
        <dbReference type="Pfam" id="PF14535"/>
    </source>
</evidence>
<dbReference type="PANTHER" id="PTHR43845:SF1">
    <property type="entry name" value="BLR5969 PROTEIN"/>
    <property type="match status" value="1"/>
</dbReference>
<evidence type="ECO:0000259" key="1">
    <source>
        <dbReference type="Pfam" id="PF00501"/>
    </source>
</evidence>
<dbReference type="PANTHER" id="PTHR43845">
    <property type="entry name" value="BLR5969 PROTEIN"/>
    <property type="match status" value="1"/>
</dbReference>
<dbReference type="InterPro" id="IPR045851">
    <property type="entry name" value="AMP-bd_C_sf"/>
</dbReference>
<dbReference type="SUPFAM" id="SSF56801">
    <property type="entry name" value="Acetyl-CoA synthetase-like"/>
    <property type="match status" value="1"/>
</dbReference>
<keyword evidence="3" id="KW-0436">Ligase</keyword>
<dbReference type="AlphaFoldDB" id="A0A537KDK9"/>
<feature type="domain" description="AMP-dependent ligase C-terminal" evidence="2">
    <location>
        <begin position="345"/>
        <end position="437"/>
    </location>
</feature>